<keyword evidence="3" id="KW-0413">Isomerase</keyword>
<feature type="compositionally biased region" description="Basic and acidic residues" evidence="4">
    <location>
        <begin position="605"/>
        <end position="615"/>
    </location>
</feature>
<comment type="subcellular location">
    <subcellularLocation>
        <location evidence="1">Peroxisome</location>
    </subcellularLocation>
</comment>
<feature type="region of interest" description="Disordered" evidence="4">
    <location>
        <begin position="59"/>
        <end position="87"/>
    </location>
</feature>
<evidence type="ECO:0000256" key="4">
    <source>
        <dbReference type="SAM" id="MobiDB-lite"/>
    </source>
</evidence>
<dbReference type="Gene3D" id="3.90.226.10">
    <property type="entry name" value="2-enoyl-CoA Hydratase, Chain A, domain 1"/>
    <property type="match status" value="1"/>
</dbReference>
<feature type="region of interest" description="Disordered" evidence="4">
    <location>
        <begin position="681"/>
        <end position="722"/>
    </location>
</feature>
<keyword evidence="2" id="KW-0576">Peroxisome</keyword>
<feature type="compositionally biased region" description="Basic and acidic residues" evidence="4">
    <location>
        <begin position="300"/>
        <end position="311"/>
    </location>
</feature>
<feature type="compositionally biased region" description="Basic residues" evidence="4">
    <location>
        <begin position="1"/>
        <end position="11"/>
    </location>
</feature>
<dbReference type="PANTHER" id="PTHR43684">
    <property type="match status" value="1"/>
</dbReference>
<evidence type="ECO:0000256" key="3">
    <source>
        <dbReference type="ARBA" id="ARBA00023235"/>
    </source>
</evidence>
<dbReference type="SUPFAM" id="SSF52096">
    <property type="entry name" value="ClpP/crotonase"/>
    <property type="match status" value="1"/>
</dbReference>
<feature type="compositionally biased region" description="Polar residues" evidence="4">
    <location>
        <begin position="686"/>
        <end position="701"/>
    </location>
</feature>
<dbReference type="PANTHER" id="PTHR43684:SF1">
    <property type="entry name" value="ENOYL-COA DELTA ISOMERASE 2"/>
    <property type="match status" value="1"/>
</dbReference>
<sequence length="1126" mass="123668">MDKGIQKKKNGHAANNLPLDPDVLDSQSSWPRCNSISSCSNDSSVFSSSSRQADIHLINDEQHSNHLSKRNRNSSGSSISSNMSCVSDKDTKKASVIISSSSVPEGTQSENLARLTSTNASPNNFNLQHEALISNHLKRSDTLKSVLPFRHNLRKNIRKKTCSCDCTATCTTLFVRRYKETTLERETVISSTNVQTFVQNNAAQAIHNVSFDKDFSPNKIDNRKRRSEVEKLYDSLHEIKWAKNFSPDNILKQINIRQAASCSVFGKSSPEKQNAVDCKPSKRQRIENDQSASASCLRNSVEKKKSTKSDLKQTTTNLTLRSHRKNGITSEEIISSNCVSPIKNSPLKKSHAIDPDSSLLTKNKHSYLKNCMGSPLKSKFVESPSVLNENCLQKGDEECSVKLFSSSGLATSLPINYLLNLKNEPNKKMNNSDIKSNYSSFYGIPEEGMHTIDACFQEVGAEVVVSTCIEQDCDIPHLTSASDNISGKHSPIHDNPPVLEPCISLHEHISFQNIECKITPSLYGKSLYCITTSPEFMYAKNHVQVKSYVNKGQNQQESTKSSEKLHSNLNSQHSHNLLIKIAGKKILNKYLKILRAKTVNGSTEKSGKFERKKEYSPVSPVNNNIPRKNSPDPSLKNIPVKCVVRKENSSISSSERNSSEKISSVSSHDCKMINDGVERKKLLSPVSKTSNDISKSNSPINKASDVSVDGKKNSPLSSVGKRSCSNVIRNNASVSPVRRFQTRSTSIENSSLSSFTRTSDKNLNTKNSSLSLIDETSNTNITNKASLSFSPTGQTIDTSVAFKSPSKGSSSLSHISMTSPISVKTQKLSFKSPGKKVEPTKTVQSSQEVLLSNHPKAMTINQISDDSLMCSSGKQSISHVSSSSGNMMNQSVIVQTSTNVLHVQHAPVAATPYMPINFVAKENKTDVPWPTCSISFTCHYDSIKVARENAYVQVQLKLNRGCSIFLTVESLNEMKSVINGANHDDQCHAIILNGVGDSFCLGLDLLPLLGPQKMKASTDIAVAVKEFIEALSNFKKPFVAVVNGSAFGLGMTILNHADICIASDAAKFCLPQTSLGYFPEGGATLTLPQAVGSTVDYTLFLHLILLVAKSGISHQIWKWYMEFRQI</sequence>
<dbReference type="OrthoDB" id="409763at2759"/>
<keyword evidence="6" id="KW-1185">Reference proteome</keyword>
<feature type="compositionally biased region" description="Polar residues" evidence="4">
    <location>
        <begin position="742"/>
        <end position="765"/>
    </location>
</feature>
<dbReference type="AlphaFoldDB" id="A0A8X6F619"/>
<dbReference type="Pfam" id="PF00378">
    <property type="entry name" value="ECH_1"/>
    <property type="match status" value="1"/>
</dbReference>
<evidence type="ECO:0000256" key="2">
    <source>
        <dbReference type="ARBA" id="ARBA00023140"/>
    </source>
</evidence>
<dbReference type="CDD" id="cd06558">
    <property type="entry name" value="crotonase-like"/>
    <property type="match status" value="1"/>
</dbReference>
<dbReference type="InterPro" id="IPR029045">
    <property type="entry name" value="ClpP/crotonase-like_dom_sf"/>
</dbReference>
<dbReference type="InterPro" id="IPR051053">
    <property type="entry name" value="ECH/Chromodomain_protein"/>
</dbReference>
<dbReference type="GO" id="GO:0005777">
    <property type="term" value="C:peroxisome"/>
    <property type="evidence" value="ECO:0007669"/>
    <property type="project" value="UniProtKB-SubCell"/>
</dbReference>
<feature type="compositionally biased region" description="Low complexity" evidence="4">
    <location>
        <begin position="649"/>
        <end position="667"/>
    </location>
</feature>
<evidence type="ECO:0000256" key="1">
    <source>
        <dbReference type="ARBA" id="ARBA00004275"/>
    </source>
</evidence>
<comment type="caution">
    <text evidence="5">The sequence shown here is derived from an EMBL/GenBank/DDBJ whole genome shotgun (WGS) entry which is preliminary data.</text>
</comment>
<reference evidence="5" key="1">
    <citation type="submission" date="2020-07" db="EMBL/GenBank/DDBJ databases">
        <title>Multicomponent nature underlies the extraordinary mechanical properties of spider dragline silk.</title>
        <authorList>
            <person name="Kono N."/>
            <person name="Nakamura H."/>
            <person name="Mori M."/>
            <person name="Yoshida Y."/>
            <person name="Ohtoshi R."/>
            <person name="Malay A.D."/>
            <person name="Moran D.A.P."/>
            <person name="Tomita M."/>
            <person name="Numata K."/>
            <person name="Arakawa K."/>
        </authorList>
    </citation>
    <scope>NUCLEOTIDE SEQUENCE</scope>
</reference>
<dbReference type="GO" id="GO:0004165">
    <property type="term" value="F:delta(3)-delta(2)-enoyl-CoA isomerase activity"/>
    <property type="evidence" value="ECO:0007669"/>
    <property type="project" value="UniProtKB-ARBA"/>
</dbReference>
<evidence type="ECO:0000313" key="6">
    <source>
        <dbReference type="Proteomes" id="UP000887116"/>
    </source>
</evidence>
<organism evidence="5 6">
    <name type="scientific">Trichonephila clavata</name>
    <name type="common">Joro spider</name>
    <name type="synonym">Nephila clavata</name>
    <dbReference type="NCBI Taxonomy" id="2740835"/>
    <lineage>
        <taxon>Eukaryota</taxon>
        <taxon>Metazoa</taxon>
        <taxon>Ecdysozoa</taxon>
        <taxon>Arthropoda</taxon>
        <taxon>Chelicerata</taxon>
        <taxon>Arachnida</taxon>
        <taxon>Araneae</taxon>
        <taxon>Araneomorphae</taxon>
        <taxon>Entelegynae</taxon>
        <taxon>Araneoidea</taxon>
        <taxon>Nephilidae</taxon>
        <taxon>Trichonephila</taxon>
    </lineage>
</organism>
<feature type="region of interest" description="Disordered" evidence="4">
    <location>
        <begin position="267"/>
        <end position="317"/>
    </location>
</feature>
<evidence type="ECO:0000313" key="5">
    <source>
        <dbReference type="EMBL" id="GFQ70529.1"/>
    </source>
</evidence>
<feature type="region of interest" description="Disordered" evidence="4">
    <location>
        <begin position="1"/>
        <end position="23"/>
    </location>
</feature>
<protein>
    <submittedName>
        <fullName evidence="5">Chromodomain Y-like protein 2</fullName>
    </submittedName>
</protein>
<feature type="region of interest" description="Disordered" evidence="4">
    <location>
        <begin position="739"/>
        <end position="765"/>
    </location>
</feature>
<dbReference type="Proteomes" id="UP000887116">
    <property type="component" value="Unassembled WGS sequence"/>
</dbReference>
<name>A0A8X6F619_TRICU</name>
<proteinExistence type="predicted"/>
<feature type="compositionally biased region" description="Polar residues" evidence="4">
    <location>
        <begin position="289"/>
        <end position="298"/>
    </location>
</feature>
<dbReference type="EMBL" id="BMAO01001014">
    <property type="protein sequence ID" value="GFQ70529.1"/>
    <property type="molecule type" value="Genomic_DNA"/>
</dbReference>
<feature type="compositionally biased region" description="Low complexity" evidence="4">
    <location>
        <begin position="73"/>
        <end position="86"/>
    </location>
</feature>
<gene>
    <name evidence="5" type="primary">CDYL2</name>
    <name evidence="5" type="ORF">TNCT_86371</name>
</gene>
<dbReference type="InterPro" id="IPR001753">
    <property type="entry name" value="Enoyl-CoA_hydra/iso"/>
</dbReference>
<feature type="region of interest" description="Disordered" evidence="4">
    <location>
        <begin position="602"/>
        <end position="667"/>
    </location>
</feature>
<accession>A0A8X6F619</accession>